<proteinExistence type="predicted"/>
<organism evidence="2">
    <name type="scientific">Acromyrmex echinatior</name>
    <name type="common">Panamanian leafcutter ant</name>
    <name type="synonym">Acromyrmex octospinosus echinatior</name>
    <dbReference type="NCBI Taxonomy" id="103372"/>
    <lineage>
        <taxon>Eukaryota</taxon>
        <taxon>Metazoa</taxon>
        <taxon>Ecdysozoa</taxon>
        <taxon>Arthropoda</taxon>
        <taxon>Hexapoda</taxon>
        <taxon>Insecta</taxon>
        <taxon>Pterygota</taxon>
        <taxon>Neoptera</taxon>
        <taxon>Endopterygota</taxon>
        <taxon>Hymenoptera</taxon>
        <taxon>Apocrita</taxon>
        <taxon>Aculeata</taxon>
        <taxon>Formicoidea</taxon>
        <taxon>Formicidae</taxon>
        <taxon>Myrmicinae</taxon>
        <taxon>Acromyrmex</taxon>
    </lineage>
</organism>
<evidence type="ECO:0000313" key="1">
    <source>
        <dbReference type="EMBL" id="EGI65158.1"/>
    </source>
</evidence>
<reference evidence="1" key="1">
    <citation type="submission" date="2011-02" db="EMBL/GenBank/DDBJ databases">
        <title>The genome of the leaf-cutting ant Acromyrmex echinatior suggests key adaptations to social evolution and fungus farming.</title>
        <authorList>
            <person name="Nygaard S."/>
            <person name="Zhang G."/>
        </authorList>
    </citation>
    <scope>NUCLEOTIDE SEQUENCE</scope>
</reference>
<protein>
    <submittedName>
        <fullName evidence="1">Uncharacterized protein</fullName>
    </submittedName>
</protein>
<sequence length="110" mass="12461">MKPRKTCPSAFVRFVVEARRRAAPSDERTMRAVIRLFNGFQWKTLQRSGGPRWHVDNHVNLQAARWVTSTTTPHDVKSNAELERVSPDHVIQCLRQISAIITISAVSGLV</sequence>
<evidence type="ECO:0000313" key="2">
    <source>
        <dbReference type="Proteomes" id="UP000007755"/>
    </source>
</evidence>
<keyword evidence="2" id="KW-1185">Reference proteome</keyword>
<dbReference type="Proteomes" id="UP000007755">
    <property type="component" value="Unassembled WGS sequence"/>
</dbReference>
<dbReference type="AlphaFoldDB" id="F4WKR6"/>
<dbReference type="InParanoid" id="F4WKR6"/>
<gene>
    <name evidence="1" type="ORF">G5I_06336</name>
</gene>
<dbReference type="OrthoDB" id="248387at2759"/>
<accession>F4WKR6</accession>
<name>F4WKR6_ACREC</name>
<dbReference type="EMBL" id="GL888206">
    <property type="protein sequence ID" value="EGI65158.1"/>
    <property type="molecule type" value="Genomic_DNA"/>
</dbReference>